<evidence type="ECO:0000256" key="6">
    <source>
        <dbReference type="SAM" id="MobiDB-lite"/>
    </source>
</evidence>
<dbReference type="PANTHER" id="PTHR47042">
    <property type="entry name" value="C2 DOMAIN-CONTAINING PROTEIN-LIKE"/>
    <property type="match status" value="1"/>
</dbReference>
<dbReference type="Pfam" id="PF25669">
    <property type="entry name" value="SMP_MUG190-like"/>
    <property type="match status" value="1"/>
</dbReference>
<dbReference type="Proteomes" id="UP000002009">
    <property type="component" value="Chromosome 5"/>
</dbReference>
<feature type="region of interest" description="Disordered" evidence="6">
    <location>
        <begin position="269"/>
        <end position="335"/>
    </location>
</feature>
<dbReference type="InterPro" id="IPR031468">
    <property type="entry name" value="SMP_LBD"/>
</dbReference>
<feature type="domain" description="SMP-LTD" evidence="7">
    <location>
        <begin position="479"/>
        <end position="672"/>
    </location>
</feature>
<evidence type="ECO:0000313" key="8">
    <source>
        <dbReference type="EMBL" id="ACO63637.1"/>
    </source>
</evidence>
<dbReference type="InParanoid" id="C1E5I7"/>
<dbReference type="PANTHER" id="PTHR47042:SF4">
    <property type="entry name" value="OS02G0313700 PROTEIN"/>
    <property type="match status" value="1"/>
</dbReference>
<dbReference type="InterPro" id="IPR052847">
    <property type="entry name" value="Ext_Synaptotagmin/KAHRP-like"/>
</dbReference>
<dbReference type="OrthoDB" id="270970at2759"/>
<reference evidence="8 9" key="1">
    <citation type="journal article" date="2009" name="Science">
        <title>Green evolution and dynamic adaptations revealed by genomes of the marine picoeukaryotes Micromonas.</title>
        <authorList>
            <person name="Worden A.Z."/>
            <person name="Lee J.H."/>
            <person name="Mock T."/>
            <person name="Rouze P."/>
            <person name="Simmons M.P."/>
            <person name="Aerts A.L."/>
            <person name="Allen A.E."/>
            <person name="Cuvelier M.L."/>
            <person name="Derelle E."/>
            <person name="Everett M.V."/>
            <person name="Foulon E."/>
            <person name="Grimwood J."/>
            <person name="Gundlach H."/>
            <person name="Henrissat B."/>
            <person name="Napoli C."/>
            <person name="McDonald S.M."/>
            <person name="Parker M.S."/>
            <person name="Rombauts S."/>
            <person name="Salamov A."/>
            <person name="Von Dassow P."/>
            <person name="Badger J.H."/>
            <person name="Coutinho P.M."/>
            <person name="Demir E."/>
            <person name="Dubchak I."/>
            <person name="Gentemann C."/>
            <person name="Eikrem W."/>
            <person name="Gready J.E."/>
            <person name="John U."/>
            <person name="Lanier W."/>
            <person name="Lindquist E.A."/>
            <person name="Lucas S."/>
            <person name="Mayer K.F."/>
            <person name="Moreau H."/>
            <person name="Not F."/>
            <person name="Otillar R."/>
            <person name="Panaud O."/>
            <person name="Pangilinan J."/>
            <person name="Paulsen I."/>
            <person name="Piegu B."/>
            <person name="Poliakov A."/>
            <person name="Robbens S."/>
            <person name="Schmutz J."/>
            <person name="Toulza E."/>
            <person name="Wyss T."/>
            <person name="Zelensky A."/>
            <person name="Zhou K."/>
            <person name="Armbrust E.V."/>
            <person name="Bhattacharya D."/>
            <person name="Goodenough U.W."/>
            <person name="Van de Peer Y."/>
            <person name="Grigoriev I.V."/>
        </authorList>
    </citation>
    <scope>NUCLEOTIDE SEQUENCE [LARGE SCALE GENOMIC DNA]</scope>
    <source>
        <strain evidence="9">RCC299 / NOUM17</strain>
    </source>
</reference>
<dbReference type="CDD" id="cd21669">
    <property type="entry name" value="SMP_SF"/>
    <property type="match status" value="1"/>
</dbReference>
<evidence type="ECO:0000256" key="3">
    <source>
        <dbReference type="ARBA" id="ARBA00023055"/>
    </source>
</evidence>
<dbReference type="EMBL" id="CP001326">
    <property type="protein sequence ID" value="ACO63637.1"/>
    <property type="molecule type" value="Genomic_DNA"/>
</dbReference>
<dbReference type="GO" id="GO:0006869">
    <property type="term" value="P:lipid transport"/>
    <property type="evidence" value="ECO:0007669"/>
    <property type="project" value="UniProtKB-KW"/>
</dbReference>
<protein>
    <recommendedName>
        <fullName evidence="7">SMP-LTD domain-containing protein</fullName>
    </recommendedName>
</protein>
<dbReference type="RefSeq" id="XP_002502379.1">
    <property type="nucleotide sequence ID" value="XM_002502333.1"/>
</dbReference>
<feature type="region of interest" description="Disordered" evidence="6">
    <location>
        <begin position="764"/>
        <end position="800"/>
    </location>
</feature>
<organism evidence="8 9">
    <name type="scientific">Micromonas commoda (strain RCC299 / NOUM17 / CCMP2709)</name>
    <name type="common">Picoplanktonic green alga</name>
    <dbReference type="NCBI Taxonomy" id="296587"/>
    <lineage>
        <taxon>Eukaryota</taxon>
        <taxon>Viridiplantae</taxon>
        <taxon>Chlorophyta</taxon>
        <taxon>Mamiellophyceae</taxon>
        <taxon>Mamiellales</taxon>
        <taxon>Mamiellaceae</taxon>
        <taxon>Micromonas</taxon>
    </lineage>
</organism>
<evidence type="ECO:0000256" key="4">
    <source>
        <dbReference type="ARBA" id="ARBA00023121"/>
    </source>
</evidence>
<feature type="compositionally biased region" description="Basic and acidic residues" evidence="6">
    <location>
        <begin position="1"/>
        <end position="13"/>
    </location>
</feature>
<feature type="region of interest" description="Disordered" evidence="6">
    <location>
        <begin position="1084"/>
        <end position="1158"/>
    </location>
</feature>
<feature type="region of interest" description="Disordered" evidence="6">
    <location>
        <begin position="814"/>
        <end position="841"/>
    </location>
</feature>
<comment type="subcellular location">
    <subcellularLocation>
        <location evidence="1">Membrane</location>
    </subcellularLocation>
</comment>
<evidence type="ECO:0000256" key="5">
    <source>
        <dbReference type="ARBA" id="ARBA00023136"/>
    </source>
</evidence>
<dbReference type="KEGG" id="mis:MICPUN_58330"/>
<gene>
    <name evidence="8" type="ORF">MICPUN_58330</name>
</gene>
<evidence type="ECO:0000313" key="9">
    <source>
        <dbReference type="Proteomes" id="UP000002009"/>
    </source>
</evidence>
<keyword evidence="2" id="KW-0813">Transport</keyword>
<dbReference type="GO" id="GO:0008289">
    <property type="term" value="F:lipid binding"/>
    <property type="evidence" value="ECO:0007669"/>
    <property type="project" value="UniProtKB-KW"/>
</dbReference>
<proteinExistence type="predicted"/>
<dbReference type="GO" id="GO:0016020">
    <property type="term" value="C:membrane"/>
    <property type="evidence" value="ECO:0007669"/>
    <property type="project" value="UniProtKB-SubCell"/>
</dbReference>
<evidence type="ECO:0000259" key="7">
    <source>
        <dbReference type="PROSITE" id="PS51847"/>
    </source>
</evidence>
<dbReference type="eggNOG" id="KOG1012">
    <property type="taxonomic scope" value="Eukaryota"/>
</dbReference>
<dbReference type="GeneID" id="8243294"/>
<feature type="compositionally biased region" description="Polar residues" evidence="6">
    <location>
        <begin position="276"/>
        <end position="291"/>
    </location>
</feature>
<dbReference type="PROSITE" id="PS51847">
    <property type="entry name" value="SMP"/>
    <property type="match status" value="1"/>
</dbReference>
<sequence>MSRGESGEPERRSRGYAMGLFRRRGPPQGTALLDEDTGDLVVPLTPEGEADDGAPGPLPEKMGLGDEEVAEDATTPGKHARKVSIIAEEVREELGSPRTPGVEQGAKRWLKRTRSRLRSGGGADEVMSYAEQMRLEALMEYQRKLSEPVLLNNEVLISFASRMAAEMDFRPYKTMTTMYSKTFKADEFLLWAIRQEEVRDQTDALFLGNELVSRGVFLPVTYGAADSLYWTPTIKPGNQTHRLVARTKPQIVAAVLGRDLKVLIEEGGTIAGLGPNSPTASDSATPTNDGQTAVRRTASDPPPATANGHGNTNGHHDPHQTRTTANGHRDPPRVERRGILKRSATYGHGAERGFAAALSVKEFARGWARRRAEAKRARVKRWQRRVRNFRASVRAATAPVRLYLGSTLGPHALFAVTFPLLVLHLWHTTMYAVIAALWCLRHLANVDARQRRWVEQKARAEELRRFQGKRGYAKLHPDGSECADWWSEVLRSFWDGWIEFWLNRLLTRILTNVLDRVRPSYLEKLEITTFKLGDAAPRINSSRCWRGNEGETILEWDLVWHTENMQITLSAKVGGAKFAVPVPLRVYVSKLRIAGKFRMGLFWTRRKGGPYLQKLRISFVGMPEHSVSIKPMTSSFVDIRDLPGVDSLIENALNNLFTNVLVEPNCVNWDVEKWWINRPGAREPGALGLNTDNPGEITEAELLAEAERIQGKKGSSLTSIMGLGSSKHPTMTVAMTVHLAEIESKEGAKPCSFYVRCKRGAKKHTTEAAKAAPVETMVTAHPSGGSEHGGSQGDGSNFGSFGAGEELGLDSLANLQSPGGSFAQTQSRPGHRRGTSSFSQFGSSFSIQSSTGETTHVMEKKWVCRPVWEEFVRLDAYDKQVDQSVELKVSCDDGSSVVGSKTTVGRAMIESVLDYADGALHTVQLPILHHRTGEEVGLLHLRLKCTPILPDLIAAAKDRNPHASLLRNPKTYSKQFAMSASDYMAAKAAGMASAVSGLMPSVPVPKKYVDSAAKTMTKTAISAINAPAKQGRWAVRSVYKGCKKLVYGKAKYKEMKKVKLERALREAQEAAKYAEAWQQSAAAAAGKNRWRRSSSRDRRPDTPSKMSDIAESPSGSEGTLARQDSDASTASGQRVRPVSFAEAPAEAEAAATPSTPRA</sequence>
<keyword evidence="3" id="KW-0445">Lipid transport</keyword>
<feature type="region of interest" description="Disordered" evidence="6">
    <location>
        <begin position="1"/>
        <end position="80"/>
    </location>
</feature>
<evidence type="ECO:0000256" key="1">
    <source>
        <dbReference type="ARBA" id="ARBA00004370"/>
    </source>
</evidence>
<feature type="compositionally biased region" description="Polar residues" evidence="6">
    <location>
        <begin position="814"/>
        <end position="828"/>
    </location>
</feature>
<keyword evidence="9" id="KW-1185">Reference proteome</keyword>
<keyword evidence="4" id="KW-0446">Lipid-binding</keyword>
<name>C1E5I7_MICCC</name>
<dbReference type="AlphaFoldDB" id="C1E5I7"/>
<keyword evidence="5" id="KW-0472">Membrane</keyword>
<feature type="compositionally biased region" description="Low complexity" evidence="6">
    <location>
        <begin position="1141"/>
        <end position="1151"/>
    </location>
</feature>
<evidence type="ECO:0000256" key="2">
    <source>
        <dbReference type="ARBA" id="ARBA00022448"/>
    </source>
</evidence>
<accession>C1E5I7</accession>